<evidence type="ECO:0000256" key="3">
    <source>
        <dbReference type="ARBA" id="ARBA00023163"/>
    </source>
</evidence>
<dbReference type="AlphaFoldDB" id="A0A921ISZ2"/>
<name>A0A921ISZ2_9ACTN</name>
<gene>
    <name evidence="5" type="ORF">K8V70_00215</name>
</gene>
<evidence type="ECO:0000256" key="2">
    <source>
        <dbReference type="ARBA" id="ARBA00023125"/>
    </source>
</evidence>
<evidence type="ECO:0000256" key="1">
    <source>
        <dbReference type="ARBA" id="ARBA00023015"/>
    </source>
</evidence>
<dbReference type="InterPro" id="IPR000524">
    <property type="entry name" value="Tscrpt_reg_HTH_GntR"/>
</dbReference>
<reference evidence="5" key="1">
    <citation type="journal article" date="2021" name="PeerJ">
        <title>Extensive microbial diversity within the chicken gut microbiome revealed by metagenomics and culture.</title>
        <authorList>
            <person name="Gilroy R."/>
            <person name="Ravi A."/>
            <person name="Getino M."/>
            <person name="Pursley I."/>
            <person name="Horton D.L."/>
            <person name="Alikhan N.F."/>
            <person name="Baker D."/>
            <person name="Gharbi K."/>
            <person name="Hall N."/>
            <person name="Watson M."/>
            <person name="Adriaenssens E.M."/>
            <person name="Foster-Nyarko E."/>
            <person name="Jarju S."/>
            <person name="Secka A."/>
            <person name="Antonio M."/>
            <person name="Oren A."/>
            <person name="Chaudhuri R.R."/>
            <person name="La Ragione R."/>
            <person name="Hildebrand F."/>
            <person name="Pallen M.J."/>
        </authorList>
    </citation>
    <scope>NUCLEOTIDE SEQUENCE</scope>
    <source>
        <strain evidence="5">ChiHjej13B12-9602</strain>
    </source>
</reference>
<dbReference type="PANTHER" id="PTHR44846:SF1">
    <property type="entry name" value="MANNOSYL-D-GLYCERATE TRANSPORT_METABOLISM SYSTEM REPRESSOR MNGR-RELATED"/>
    <property type="match status" value="1"/>
</dbReference>
<dbReference type="Pfam" id="PF07702">
    <property type="entry name" value="UTRA"/>
    <property type="match status" value="1"/>
</dbReference>
<dbReference type="SUPFAM" id="SSF46785">
    <property type="entry name" value="Winged helix' DNA-binding domain"/>
    <property type="match status" value="1"/>
</dbReference>
<dbReference type="InterPro" id="IPR028978">
    <property type="entry name" value="Chorismate_lyase_/UTRA_dom_sf"/>
</dbReference>
<dbReference type="GO" id="GO:0045892">
    <property type="term" value="P:negative regulation of DNA-templated transcription"/>
    <property type="evidence" value="ECO:0007669"/>
    <property type="project" value="TreeGrafter"/>
</dbReference>
<evidence type="ECO:0000313" key="6">
    <source>
        <dbReference type="Proteomes" id="UP000753256"/>
    </source>
</evidence>
<dbReference type="GO" id="GO:0003677">
    <property type="term" value="F:DNA binding"/>
    <property type="evidence" value="ECO:0007669"/>
    <property type="project" value="UniProtKB-KW"/>
</dbReference>
<dbReference type="InterPro" id="IPR050679">
    <property type="entry name" value="Bact_HTH_transcr_reg"/>
</dbReference>
<dbReference type="SUPFAM" id="SSF64288">
    <property type="entry name" value="Chorismate lyase-like"/>
    <property type="match status" value="1"/>
</dbReference>
<dbReference type="InterPro" id="IPR011663">
    <property type="entry name" value="UTRA"/>
</dbReference>
<sequence>MTARYMTVRDDLLRKIEDGTYAVGELIPSEIELVEEYAVSRSTVRKALRMLEAEGRLDRRRRRGTVVKAVETQEEVAQAEGYTRGDPWSIEDNIATQLRLSTTVPIVAKRTHATAEIAENLDIEPGEEVFRLVRLRYLNGEPNLFVENYIPVAMYPNLLDGVDFSRVRLHDRLRELGRPVKEQRNRVNVCAADESMATLLDVPEGDPLLVFHITSVDMGGTVVEYAISTYRSGNTFEFTVVHSVVLSNEELLG</sequence>
<dbReference type="InterPro" id="IPR036390">
    <property type="entry name" value="WH_DNA-bd_sf"/>
</dbReference>
<dbReference type="SMART" id="SM00345">
    <property type="entry name" value="HTH_GNTR"/>
    <property type="match status" value="1"/>
</dbReference>
<comment type="caution">
    <text evidence="5">The sequence shown here is derived from an EMBL/GenBank/DDBJ whole genome shotgun (WGS) entry which is preliminary data.</text>
</comment>
<keyword evidence="1" id="KW-0805">Transcription regulation</keyword>
<protein>
    <submittedName>
        <fullName evidence="5">GntR family transcriptional regulator</fullName>
    </submittedName>
</protein>
<dbReference type="SMART" id="SM00866">
    <property type="entry name" value="UTRA"/>
    <property type="match status" value="1"/>
</dbReference>
<evidence type="ECO:0000313" key="5">
    <source>
        <dbReference type="EMBL" id="HJG36280.1"/>
    </source>
</evidence>
<dbReference type="Proteomes" id="UP000753256">
    <property type="component" value="Unassembled WGS sequence"/>
</dbReference>
<dbReference type="InterPro" id="IPR036388">
    <property type="entry name" value="WH-like_DNA-bd_sf"/>
</dbReference>
<evidence type="ECO:0000259" key="4">
    <source>
        <dbReference type="PROSITE" id="PS50949"/>
    </source>
</evidence>
<keyword evidence="2" id="KW-0238">DNA-binding</keyword>
<reference evidence="5" key="2">
    <citation type="submission" date="2021-09" db="EMBL/GenBank/DDBJ databases">
        <authorList>
            <person name="Gilroy R."/>
        </authorList>
    </citation>
    <scope>NUCLEOTIDE SEQUENCE</scope>
    <source>
        <strain evidence="5">ChiHjej13B12-9602</strain>
    </source>
</reference>
<dbReference type="GO" id="GO:0003700">
    <property type="term" value="F:DNA-binding transcription factor activity"/>
    <property type="evidence" value="ECO:0007669"/>
    <property type="project" value="InterPro"/>
</dbReference>
<dbReference type="Pfam" id="PF00392">
    <property type="entry name" value="GntR"/>
    <property type="match status" value="1"/>
</dbReference>
<dbReference type="Gene3D" id="3.40.1410.10">
    <property type="entry name" value="Chorismate lyase-like"/>
    <property type="match status" value="1"/>
</dbReference>
<dbReference type="PROSITE" id="PS50949">
    <property type="entry name" value="HTH_GNTR"/>
    <property type="match status" value="1"/>
</dbReference>
<dbReference type="PANTHER" id="PTHR44846">
    <property type="entry name" value="MANNOSYL-D-GLYCERATE TRANSPORT/METABOLISM SYSTEM REPRESSOR MNGR-RELATED"/>
    <property type="match status" value="1"/>
</dbReference>
<dbReference type="CDD" id="cd07377">
    <property type="entry name" value="WHTH_GntR"/>
    <property type="match status" value="1"/>
</dbReference>
<proteinExistence type="predicted"/>
<dbReference type="Gene3D" id="1.10.10.10">
    <property type="entry name" value="Winged helix-like DNA-binding domain superfamily/Winged helix DNA-binding domain"/>
    <property type="match status" value="1"/>
</dbReference>
<accession>A0A921ISZ2</accession>
<keyword evidence="3" id="KW-0804">Transcription</keyword>
<organism evidence="5 6">
    <name type="scientific">Enorma phocaeensis</name>
    <dbReference type="NCBI Taxonomy" id="1871019"/>
    <lineage>
        <taxon>Bacteria</taxon>
        <taxon>Bacillati</taxon>
        <taxon>Actinomycetota</taxon>
        <taxon>Coriobacteriia</taxon>
        <taxon>Coriobacteriales</taxon>
        <taxon>Coriobacteriaceae</taxon>
        <taxon>Enorma</taxon>
    </lineage>
</organism>
<feature type="domain" description="HTH gntR-type" evidence="4">
    <location>
        <begin position="2"/>
        <end position="70"/>
    </location>
</feature>
<dbReference type="PRINTS" id="PR00035">
    <property type="entry name" value="HTHGNTR"/>
</dbReference>
<dbReference type="EMBL" id="DYUZ01000002">
    <property type="protein sequence ID" value="HJG36280.1"/>
    <property type="molecule type" value="Genomic_DNA"/>
</dbReference>
<dbReference type="RefSeq" id="WP_273188380.1">
    <property type="nucleotide sequence ID" value="NZ_DYUZ01000002.1"/>
</dbReference>